<evidence type="ECO:0000313" key="3">
    <source>
        <dbReference type="Proteomes" id="UP001298424"/>
    </source>
</evidence>
<accession>A0ABS9NPQ5</accession>
<evidence type="ECO:0000313" key="2">
    <source>
        <dbReference type="EMBL" id="MCG6504786.1"/>
    </source>
</evidence>
<keyword evidence="3" id="KW-1185">Reference proteome</keyword>
<organism evidence="2 3">
    <name type="scientific">Kingella pumchi</name>
    <dbReference type="NCBI Taxonomy" id="2779506"/>
    <lineage>
        <taxon>Bacteria</taxon>
        <taxon>Pseudomonadati</taxon>
        <taxon>Pseudomonadota</taxon>
        <taxon>Betaproteobacteria</taxon>
        <taxon>Neisseriales</taxon>
        <taxon>Neisseriaceae</taxon>
        <taxon>Kingella</taxon>
    </lineage>
</organism>
<reference evidence="2 3" key="1">
    <citation type="submission" date="2022-02" db="EMBL/GenBank/DDBJ databases">
        <title>Genome sequence data of Kingella unionensis sp. nov. strain CICC 24913 (CCUG 75125).</title>
        <authorList>
            <person name="Xiao M."/>
        </authorList>
    </citation>
    <scope>NUCLEOTIDE SEQUENCE [LARGE SCALE GENOMIC DNA]</scope>
    <source>
        <strain evidence="2 3">CICC 24913</strain>
    </source>
</reference>
<gene>
    <name evidence="2" type="ORF">MB824_09790</name>
</gene>
<name>A0ABS9NPQ5_9NEIS</name>
<dbReference type="EMBL" id="JAKOOW010000035">
    <property type="protein sequence ID" value="MCG6504786.1"/>
    <property type="molecule type" value="Genomic_DNA"/>
</dbReference>
<dbReference type="RefSeq" id="WP_238748329.1">
    <property type="nucleotide sequence ID" value="NZ_JAKOOW010000035.1"/>
</dbReference>
<feature type="transmembrane region" description="Helical" evidence="1">
    <location>
        <begin position="6"/>
        <end position="23"/>
    </location>
</feature>
<protein>
    <submittedName>
        <fullName evidence="2">FeoB-associated Cys-rich membrane protein</fullName>
    </submittedName>
</protein>
<dbReference type="Proteomes" id="UP001298424">
    <property type="component" value="Unassembled WGS sequence"/>
</dbReference>
<keyword evidence="1" id="KW-0812">Transmembrane</keyword>
<sequence>MAQYIIVGLIIAGSVFYLLKKYLFKPKAKKADGCAPSSNCGKCGGCG</sequence>
<proteinExistence type="predicted"/>
<comment type="caution">
    <text evidence="2">The sequence shown here is derived from an EMBL/GenBank/DDBJ whole genome shotgun (WGS) entry which is preliminary data.</text>
</comment>
<keyword evidence="1" id="KW-1133">Transmembrane helix</keyword>
<keyword evidence="1" id="KW-0472">Membrane</keyword>
<evidence type="ECO:0000256" key="1">
    <source>
        <dbReference type="SAM" id="Phobius"/>
    </source>
</evidence>